<dbReference type="Gene3D" id="2.170.270.10">
    <property type="entry name" value="SET domain"/>
    <property type="match status" value="1"/>
</dbReference>
<sequence length="79" mass="9025">MELTTPTESNRTLFIDATICGNEARCVNHSCRPNCEWYEFQSDNGPRVGIFSRRSIRAGEEITVQYTSDRLGFKCRCGE</sequence>
<dbReference type="Pfam" id="PF00856">
    <property type="entry name" value="SET"/>
    <property type="match status" value="1"/>
</dbReference>
<evidence type="ECO:0000256" key="3">
    <source>
        <dbReference type="ARBA" id="ARBA00022454"/>
    </source>
</evidence>
<evidence type="ECO:0000313" key="9">
    <source>
        <dbReference type="EMBL" id="OWZ07501.1"/>
    </source>
</evidence>
<reference evidence="10" key="1">
    <citation type="submission" date="2017-03" db="EMBL/GenBank/DDBJ databases">
        <title>Phytopthora megakarya and P. palmivora, two closely related causual agents of cacao black pod achieved similar genome size and gene model numbers by different mechanisms.</title>
        <authorList>
            <person name="Ali S."/>
            <person name="Shao J."/>
            <person name="Larry D.J."/>
            <person name="Kronmiller B."/>
            <person name="Shen D."/>
            <person name="Strem M.D."/>
            <person name="Melnick R.L."/>
            <person name="Guiltinan M.J."/>
            <person name="Tyler B.M."/>
            <person name="Meinhardt L.W."/>
            <person name="Bailey B.A."/>
        </authorList>
    </citation>
    <scope>NUCLEOTIDE SEQUENCE [LARGE SCALE GENOMIC DNA]</scope>
    <source>
        <strain evidence="10">zdho120</strain>
    </source>
</reference>
<gene>
    <name evidence="9" type="ORF">PHMEG_00020101</name>
</gene>
<evidence type="ECO:0000256" key="7">
    <source>
        <dbReference type="ARBA" id="ARBA00023242"/>
    </source>
</evidence>
<dbReference type="SUPFAM" id="SSF82199">
    <property type="entry name" value="SET domain"/>
    <property type="match status" value="1"/>
</dbReference>
<dbReference type="InterPro" id="IPR046341">
    <property type="entry name" value="SET_dom_sf"/>
</dbReference>
<evidence type="ECO:0000313" key="10">
    <source>
        <dbReference type="Proteomes" id="UP000198211"/>
    </source>
</evidence>
<keyword evidence="5 9" id="KW-0808">Transferase</keyword>
<dbReference type="InterPro" id="IPR001214">
    <property type="entry name" value="SET_dom"/>
</dbReference>
<feature type="domain" description="SET" evidence="8">
    <location>
        <begin position="1"/>
        <end position="67"/>
    </location>
</feature>
<evidence type="ECO:0000256" key="5">
    <source>
        <dbReference type="ARBA" id="ARBA00022679"/>
    </source>
</evidence>
<evidence type="ECO:0000256" key="2">
    <source>
        <dbReference type="ARBA" id="ARBA00004286"/>
    </source>
</evidence>
<dbReference type="GO" id="GO:0032259">
    <property type="term" value="P:methylation"/>
    <property type="evidence" value="ECO:0007669"/>
    <property type="project" value="UniProtKB-KW"/>
</dbReference>
<keyword evidence="6" id="KW-0949">S-adenosyl-L-methionine</keyword>
<dbReference type="SMART" id="SM00317">
    <property type="entry name" value="SET"/>
    <property type="match status" value="1"/>
</dbReference>
<dbReference type="OrthoDB" id="122383at2759"/>
<dbReference type="InterPro" id="IPR050777">
    <property type="entry name" value="SET2_Histone-Lys_MeTrsfase"/>
</dbReference>
<evidence type="ECO:0000259" key="8">
    <source>
        <dbReference type="PROSITE" id="PS50280"/>
    </source>
</evidence>
<dbReference type="EMBL" id="NBNE01003516">
    <property type="protein sequence ID" value="OWZ07501.1"/>
    <property type="molecule type" value="Genomic_DNA"/>
</dbReference>
<accession>A0A225VPN1</accession>
<dbReference type="GO" id="GO:0005634">
    <property type="term" value="C:nucleus"/>
    <property type="evidence" value="ECO:0007669"/>
    <property type="project" value="UniProtKB-SubCell"/>
</dbReference>
<dbReference type="Proteomes" id="UP000198211">
    <property type="component" value="Unassembled WGS sequence"/>
</dbReference>
<dbReference type="GO" id="GO:0005694">
    <property type="term" value="C:chromosome"/>
    <property type="evidence" value="ECO:0007669"/>
    <property type="project" value="UniProtKB-SubCell"/>
</dbReference>
<evidence type="ECO:0000256" key="4">
    <source>
        <dbReference type="ARBA" id="ARBA00022603"/>
    </source>
</evidence>
<keyword evidence="4 9" id="KW-0489">Methyltransferase</keyword>
<dbReference type="AlphaFoldDB" id="A0A225VPN1"/>
<evidence type="ECO:0000256" key="1">
    <source>
        <dbReference type="ARBA" id="ARBA00004123"/>
    </source>
</evidence>
<keyword evidence="10" id="KW-1185">Reference proteome</keyword>
<dbReference type="PROSITE" id="PS50280">
    <property type="entry name" value="SET"/>
    <property type="match status" value="1"/>
</dbReference>
<dbReference type="GO" id="GO:0008168">
    <property type="term" value="F:methyltransferase activity"/>
    <property type="evidence" value="ECO:0007669"/>
    <property type="project" value="UniProtKB-KW"/>
</dbReference>
<organism evidence="9 10">
    <name type="scientific">Phytophthora megakarya</name>
    <dbReference type="NCBI Taxonomy" id="4795"/>
    <lineage>
        <taxon>Eukaryota</taxon>
        <taxon>Sar</taxon>
        <taxon>Stramenopiles</taxon>
        <taxon>Oomycota</taxon>
        <taxon>Peronosporomycetes</taxon>
        <taxon>Peronosporales</taxon>
        <taxon>Peronosporaceae</taxon>
        <taxon>Phytophthora</taxon>
    </lineage>
</organism>
<dbReference type="PANTHER" id="PTHR22884">
    <property type="entry name" value="SET DOMAIN PROTEINS"/>
    <property type="match status" value="1"/>
</dbReference>
<proteinExistence type="predicted"/>
<keyword evidence="7" id="KW-0539">Nucleus</keyword>
<keyword evidence="3" id="KW-0158">Chromosome</keyword>
<dbReference type="STRING" id="4795.A0A225VPN1"/>
<evidence type="ECO:0000256" key="6">
    <source>
        <dbReference type="ARBA" id="ARBA00022691"/>
    </source>
</evidence>
<comment type="caution">
    <text evidence="9">The sequence shown here is derived from an EMBL/GenBank/DDBJ whole genome shotgun (WGS) entry which is preliminary data.</text>
</comment>
<name>A0A225VPN1_9STRA</name>
<comment type="subcellular location">
    <subcellularLocation>
        <location evidence="2">Chromosome</location>
    </subcellularLocation>
    <subcellularLocation>
        <location evidence="1">Nucleus</location>
    </subcellularLocation>
</comment>
<protein>
    <submittedName>
        <fullName evidence="9">Histone-lysine N-methyltransferase</fullName>
    </submittedName>
</protein>